<proteinExistence type="predicted"/>
<dbReference type="Proteomes" id="UP000579281">
    <property type="component" value="Unassembled WGS sequence"/>
</dbReference>
<dbReference type="PANTHER" id="PTHR33531">
    <property type="entry name" value="RUBRERYTHRIN SUBFAMILY"/>
    <property type="match status" value="1"/>
</dbReference>
<dbReference type="AlphaFoldDB" id="A0A841L905"/>
<dbReference type="PANTHER" id="PTHR33531:SF7">
    <property type="entry name" value="HYPOTHETICAL MEMBRANE PROTEIN, CONSERVED"/>
    <property type="match status" value="1"/>
</dbReference>
<dbReference type="Gene3D" id="1.20.1260.10">
    <property type="match status" value="1"/>
</dbReference>
<reference evidence="2 3" key="1">
    <citation type="submission" date="2020-08" db="EMBL/GenBank/DDBJ databases">
        <title>Genomic Encyclopedia of Type Strains, Phase IV (KMG-IV): sequencing the most valuable type-strain genomes for metagenomic binning, comparative biology and taxonomic classification.</title>
        <authorList>
            <person name="Goeker M."/>
        </authorList>
    </citation>
    <scope>NUCLEOTIDE SEQUENCE [LARGE SCALE GENOMIC DNA]</scope>
    <source>
        <strain evidence="2 3">DSM 103526</strain>
    </source>
</reference>
<dbReference type="InterPro" id="IPR003251">
    <property type="entry name" value="Rr_diiron-bd_dom"/>
</dbReference>
<name>A0A841L905_9FIRM</name>
<evidence type="ECO:0000313" key="3">
    <source>
        <dbReference type="Proteomes" id="UP000579281"/>
    </source>
</evidence>
<comment type="caution">
    <text evidence="2">The sequence shown here is derived from an EMBL/GenBank/DDBJ whole genome shotgun (WGS) entry which is preliminary data.</text>
</comment>
<dbReference type="EMBL" id="JACHEN010000046">
    <property type="protein sequence ID" value="MBB6218735.1"/>
    <property type="molecule type" value="Genomic_DNA"/>
</dbReference>
<dbReference type="InterPro" id="IPR009078">
    <property type="entry name" value="Ferritin-like_SF"/>
</dbReference>
<dbReference type="CDD" id="cd01045">
    <property type="entry name" value="Ferritin_like_AB"/>
    <property type="match status" value="1"/>
</dbReference>
<sequence>MAVEGLNELDVLKIAIGAEEEGHRFYIEAAGQYDDPQIKEMFLHLAEEEMDHIKTFQDIYKRVSSEEGRSVYEEPISAYLRALSETAVFNTNGLTNHRVRNVSSVKEALLIGIQAEKDSILFYETVQNHTKHERTKKVLSRLIKEEIKHLHKLRMLIQE</sequence>
<protein>
    <submittedName>
        <fullName evidence="2">Rubrerythrin</fullName>
    </submittedName>
</protein>
<gene>
    <name evidence="2" type="ORF">HNQ80_004910</name>
</gene>
<dbReference type="GO" id="GO:0016491">
    <property type="term" value="F:oxidoreductase activity"/>
    <property type="evidence" value="ECO:0007669"/>
    <property type="project" value="InterPro"/>
</dbReference>
<accession>A0A841L905</accession>
<evidence type="ECO:0000313" key="2">
    <source>
        <dbReference type="EMBL" id="MBB6218735.1"/>
    </source>
</evidence>
<keyword evidence="3" id="KW-1185">Reference proteome</keyword>
<dbReference type="GO" id="GO:0046872">
    <property type="term" value="F:metal ion binding"/>
    <property type="evidence" value="ECO:0007669"/>
    <property type="project" value="InterPro"/>
</dbReference>
<dbReference type="SUPFAM" id="SSF47240">
    <property type="entry name" value="Ferritin-like"/>
    <property type="match status" value="1"/>
</dbReference>
<feature type="domain" description="Rubrerythrin diiron-binding" evidence="1">
    <location>
        <begin position="10"/>
        <end position="156"/>
    </location>
</feature>
<organism evidence="2 3">
    <name type="scientific">Anaerosolibacter carboniphilus</name>
    <dbReference type="NCBI Taxonomy" id="1417629"/>
    <lineage>
        <taxon>Bacteria</taxon>
        <taxon>Bacillati</taxon>
        <taxon>Bacillota</taxon>
        <taxon>Clostridia</taxon>
        <taxon>Peptostreptococcales</taxon>
        <taxon>Thermotaleaceae</taxon>
        <taxon>Anaerosolibacter</taxon>
    </lineage>
</organism>
<evidence type="ECO:0000259" key="1">
    <source>
        <dbReference type="Pfam" id="PF02915"/>
    </source>
</evidence>
<dbReference type="Pfam" id="PF02915">
    <property type="entry name" value="Rubrerythrin"/>
    <property type="match status" value="1"/>
</dbReference>
<dbReference type="RefSeq" id="WP_184313475.1">
    <property type="nucleotide sequence ID" value="NZ_JACHEN010000046.1"/>
</dbReference>
<dbReference type="InterPro" id="IPR012347">
    <property type="entry name" value="Ferritin-like"/>
</dbReference>